<dbReference type="Gene3D" id="1.20.910.10">
    <property type="entry name" value="Heme oxygenase-like"/>
    <property type="match status" value="1"/>
</dbReference>
<organism evidence="1">
    <name type="scientific">Sorangium cellulosum</name>
    <name type="common">Polyangium cellulosum</name>
    <dbReference type="NCBI Taxonomy" id="56"/>
    <lineage>
        <taxon>Bacteria</taxon>
        <taxon>Pseudomonadati</taxon>
        <taxon>Myxococcota</taxon>
        <taxon>Polyangia</taxon>
        <taxon>Polyangiales</taxon>
        <taxon>Polyangiaceae</taxon>
        <taxon>Sorangium</taxon>
    </lineage>
</organism>
<proteinExistence type="predicted"/>
<dbReference type="InterPro" id="IPR016084">
    <property type="entry name" value="Haem_Oase-like_multi-hlx"/>
</dbReference>
<protein>
    <submittedName>
        <fullName evidence="1">Uncharacterized protein</fullName>
    </submittedName>
</protein>
<name>A0A3S5GY89_SORCE</name>
<dbReference type="SUPFAM" id="SSF48613">
    <property type="entry name" value="Heme oxygenase-like"/>
    <property type="match status" value="1"/>
</dbReference>
<accession>A0A3S5GY89</accession>
<evidence type="ECO:0000313" key="1">
    <source>
        <dbReference type="EMBL" id="AYM54266.1"/>
    </source>
</evidence>
<reference evidence="1" key="1">
    <citation type="journal article" date="2018" name="J. Ind. Microbiol. Biotechnol.">
        <title>Genome mining reveals uncommon alkylpyrones as type III PKS products from myxobacteria.</title>
        <authorList>
            <person name="Hug J.J."/>
            <person name="Panter F."/>
            <person name="Krug D."/>
            <person name="Muller R."/>
        </authorList>
    </citation>
    <scope>NUCLEOTIDE SEQUENCE</scope>
    <source>
        <strain evidence="1">So ce1128</strain>
    </source>
</reference>
<dbReference type="AlphaFoldDB" id="A0A3S5GY89"/>
<dbReference type="SMR" id="A0A3S5GY89"/>
<dbReference type="EMBL" id="MH908920">
    <property type="protein sequence ID" value="AYM54266.1"/>
    <property type="molecule type" value="Genomic_DNA"/>
</dbReference>
<sequence>MAKLERERLERLAAELMEKQFKRVPKLREFHEGAWIDREHYKRHMIEAVLRIRMNNVADAYAVYKASFGDYRLASKLARYLAEELGHEAMFARDLSRFGVTLEQLNATQPFPSTLKAMGYLRLATDARGPAPTALWDWYLEWYSDRYIPTITEAARKAFGDEFTVGTQAHLNFDDSREHDELMFETTALAVELYGTPEDAYNDLAIYMDLGGEYFMELYDATVGSRRAE</sequence>